<keyword evidence="1" id="KW-0732">Signal</keyword>
<sequence>MQPTTFKSIKTSLFALIVSFTFSCLFTNPSFADNPIYPDFVDRKITGIELGTSYLKELKSVYGEGLSVLSDEGVCYFSEKENTFIIFSLCEDNLVCSYDLSKDKDLWGECSNYKTIHSLKTGKGISLGDSIEKVIGIYGWPESSKPINNLNEVKSLDYHTDYTRDRRVTLFMMQAYTLKTAS</sequence>
<organism evidence="2 3">
    <name type="scientific">Nitrospina gracilis (strain 3/211)</name>
    <dbReference type="NCBI Taxonomy" id="1266370"/>
    <lineage>
        <taxon>Bacteria</taxon>
        <taxon>Pseudomonadati</taxon>
        <taxon>Nitrospinota/Tectimicrobiota group</taxon>
        <taxon>Nitrospinota</taxon>
        <taxon>Nitrospinia</taxon>
        <taxon>Nitrospinales</taxon>
        <taxon>Nitrospinaceae</taxon>
        <taxon>Nitrospina</taxon>
    </lineage>
</organism>
<dbReference type="AlphaFoldDB" id="M1YFN3"/>
<name>M1YFN3_NITG3</name>
<dbReference type="RefSeq" id="WP_005005446.1">
    <property type="nucleotide sequence ID" value="NZ_HG422173.1"/>
</dbReference>
<protein>
    <submittedName>
        <fullName evidence="2">Uncharacterized protein</fullName>
    </submittedName>
</protein>
<evidence type="ECO:0000313" key="3">
    <source>
        <dbReference type="Proteomes" id="UP000011704"/>
    </source>
</evidence>
<feature type="signal peptide" evidence="1">
    <location>
        <begin position="1"/>
        <end position="32"/>
    </location>
</feature>
<feature type="chain" id="PRO_5004019372" evidence="1">
    <location>
        <begin position="33"/>
        <end position="182"/>
    </location>
</feature>
<evidence type="ECO:0000313" key="2">
    <source>
        <dbReference type="EMBL" id="CCQ89247.1"/>
    </source>
</evidence>
<dbReference type="OrthoDB" id="9783700at2"/>
<dbReference type="STRING" id="1266370.NITGR_100052"/>
<dbReference type="Proteomes" id="UP000011704">
    <property type="component" value="Unassembled WGS sequence"/>
</dbReference>
<keyword evidence="3" id="KW-1185">Reference proteome</keyword>
<gene>
    <name evidence="2" type="ORF">NITGR_100052</name>
</gene>
<comment type="caution">
    <text evidence="2">The sequence shown here is derived from an EMBL/GenBank/DDBJ whole genome shotgun (WGS) entry which is preliminary data.</text>
</comment>
<dbReference type="EMBL" id="CAQJ01000002">
    <property type="protein sequence ID" value="CCQ89247.1"/>
    <property type="molecule type" value="Genomic_DNA"/>
</dbReference>
<evidence type="ECO:0000256" key="1">
    <source>
        <dbReference type="SAM" id="SignalP"/>
    </source>
</evidence>
<reference evidence="2 3" key="1">
    <citation type="journal article" date="2013" name="Front. Microbiol.">
        <title>The genome of Nitrospina gracilis illuminates the metabolism and evolution of the major marine nitrite oxidizer.</title>
        <authorList>
            <person name="Luecker S."/>
            <person name="Nowka B."/>
            <person name="Rattei T."/>
            <person name="Spieck E."/>
            <person name="and Daims H."/>
        </authorList>
    </citation>
    <scope>NUCLEOTIDE SEQUENCE [LARGE SCALE GENOMIC DNA]</scope>
    <source>
        <strain evidence="2 3">3/211</strain>
    </source>
</reference>
<dbReference type="InParanoid" id="M1YFN3"/>
<dbReference type="PROSITE" id="PS51257">
    <property type="entry name" value="PROKAR_LIPOPROTEIN"/>
    <property type="match status" value="1"/>
</dbReference>
<proteinExistence type="predicted"/>
<accession>M1YFN3</accession>
<dbReference type="HOGENOM" id="CLU_1480564_0_0_0"/>